<proteinExistence type="predicted"/>
<protein>
    <submittedName>
        <fullName evidence="2">DUF4065 domain-containing protein</fullName>
    </submittedName>
</protein>
<organism evidence="2 3">
    <name type="scientific">Xanthomonas rydalmerensis</name>
    <dbReference type="NCBI Taxonomy" id="3046274"/>
    <lineage>
        <taxon>Bacteria</taxon>
        <taxon>Pseudomonadati</taxon>
        <taxon>Pseudomonadota</taxon>
        <taxon>Gammaproteobacteria</taxon>
        <taxon>Lysobacterales</taxon>
        <taxon>Lysobacteraceae</taxon>
        <taxon>Xanthomonas</taxon>
    </lineage>
</organism>
<evidence type="ECO:0000313" key="3">
    <source>
        <dbReference type="Proteomes" id="UP001302020"/>
    </source>
</evidence>
<dbReference type="Proteomes" id="UP001302020">
    <property type="component" value="Chromosome"/>
</dbReference>
<evidence type="ECO:0000259" key="1">
    <source>
        <dbReference type="Pfam" id="PF13274"/>
    </source>
</evidence>
<reference evidence="2 3" key="1">
    <citation type="submission" date="2023-05" db="EMBL/GenBank/DDBJ databases">
        <title>Xanthomonas rydalmerenesis sp. nov., a novel Xanthomonas species isolated from Fragaria x ananassa.</title>
        <authorList>
            <person name="McKnight D.J.E."/>
            <person name="Wong-Bajracharya J."/>
            <person name="Okoh E.B."/>
            <person name="Snijders F."/>
            <person name="Lidbetter F."/>
            <person name="Webster J."/>
            <person name="Djordjevic S.P."/>
            <person name="Bogema D.R."/>
            <person name="Chapman T.A."/>
        </authorList>
    </citation>
    <scope>NUCLEOTIDE SEQUENCE [LARGE SCALE GENOMIC DNA]</scope>
    <source>
        <strain evidence="2 3">DAR34883</strain>
    </source>
</reference>
<name>A0ABZ0JL28_9XANT</name>
<keyword evidence="3" id="KW-1185">Reference proteome</keyword>
<feature type="domain" description="Antitoxin SocA-like Panacea" evidence="1">
    <location>
        <begin position="27"/>
        <end position="130"/>
    </location>
</feature>
<gene>
    <name evidence="2" type="ORF">QN243_19360</name>
</gene>
<accession>A0ABZ0JL28</accession>
<evidence type="ECO:0000313" key="2">
    <source>
        <dbReference type="EMBL" id="WOS40523.1"/>
    </source>
</evidence>
<dbReference type="InterPro" id="IPR025272">
    <property type="entry name" value="SocA_Panacea"/>
</dbReference>
<dbReference type="RefSeq" id="WP_317843966.1">
    <property type="nucleotide sequence ID" value="NZ_CP126170.1"/>
</dbReference>
<dbReference type="EMBL" id="CP126172">
    <property type="protein sequence ID" value="WOS40523.1"/>
    <property type="molecule type" value="Genomic_DNA"/>
</dbReference>
<dbReference type="Pfam" id="PF13274">
    <property type="entry name" value="SocA_Panacea"/>
    <property type="match status" value="1"/>
</dbReference>
<sequence length="162" mass="18376">MNDGRAVANLILDIAESEGRDVTNLALQKILFFCHGWCIAKLGKPLIKQEFEAWQYGPVLQHVYREFKTFDRSPIKSRARKLDPATGEKVDLDITLDEETREIVNAATVFYSKLRPGTLVEMSHVAGGPWDRAWNHGGTINPGMRLQNNEIEQHFKALKAPF</sequence>